<dbReference type="InterPro" id="IPR050625">
    <property type="entry name" value="ParA/MinD_ATPase"/>
</dbReference>
<evidence type="ECO:0008006" key="4">
    <source>
        <dbReference type="Google" id="ProtNLM"/>
    </source>
</evidence>
<feature type="region of interest" description="Disordered" evidence="1">
    <location>
        <begin position="47"/>
        <end position="66"/>
    </location>
</feature>
<dbReference type="Gene3D" id="3.40.50.300">
    <property type="entry name" value="P-loop containing nucleotide triphosphate hydrolases"/>
    <property type="match status" value="1"/>
</dbReference>
<comment type="caution">
    <text evidence="2">The sequence shown here is derived from an EMBL/GenBank/DDBJ whole genome shotgun (WGS) entry which is preliminary data.</text>
</comment>
<dbReference type="PANTHER" id="PTHR43384:SF11">
    <property type="entry name" value="SEPTUM SITE DETERMINING PROTEIN"/>
    <property type="match status" value="1"/>
</dbReference>
<name>A0ABT5U150_9MICO</name>
<accession>A0ABT5U150</accession>
<keyword evidence="3" id="KW-1185">Reference proteome</keyword>
<gene>
    <name evidence="2" type="ORF">PU560_16420</name>
</gene>
<protein>
    <recommendedName>
        <fullName evidence="4">Septum site determining protein</fullName>
    </recommendedName>
</protein>
<dbReference type="NCBIfam" id="TIGR03815">
    <property type="entry name" value="CpaE_hom_Actino"/>
    <property type="match status" value="1"/>
</dbReference>
<evidence type="ECO:0000313" key="3">
    <source>
        <dbReference type="Proteomes" id="UP001165561"/>
    </source>
</evidence>
<dbReference type="SUPFAM" id="SSF52540">
    <property type="entry name" value="P-loop containing nucleoside triphosphate hydrolases"/>
    <property type="match status" value="1"/>
</dbReference>
<proteinExistence type="predicted"/>
<dbReference type="EMBL" id="JARACI010001184">
    <property type="protein sequence ID" value="MDD9208037.1"/>
    <property type="molecule type" value="Genomic_DNA"/>
</dbReference>
<dbReference type="InterPro" id="IPR027417">
    <property type="entry name" value="P-loop_NTPase"/>
</dbReference>
<evidence type="ECO:0000256" key="1">
    <source>
        <dbReference type="SAM" id="MobiDB-lite"/>
    </source>
</evidence>
<organism evidence="2 3">
    <name type="scientific">Georgenia halotolerans</name>
    <dbReference type="NCBI Taxonomy" id="3028317"/>
    <lineage>
        <taxon>Bacteria</taxon>
        <taxon>Bacillati</taxon>
        <taxon>Actinomycetota</taxon>
        <taxon>Actinomycetes</taxon>
        <taxon>Micrococcales</taxon>
        <taxon>Bogoriellaceae</taxon>
        <taxon>Georgenia</taxon>
    </lineage>
</organism>
<dbReference type="Proteomes" id="UP001165561">
    <property type="component" value="Unassembled WGS sequence"/>
</dbReference>
<dbReference type="PANTHER" id="PTHR43384">
    <property type="entry name" value="SEPTUM SITE-DETERMINING PROTEIN MIND HOMOLOG, CHLOROPLASTIC-RELATED"/>
    <property type="match status" value="1"/>
</dbReference>
<sequence>MSGVTTRTVVGLRTADQALVREIRRLTELVGAELEVVAPGAPPPRAALLLDDGAGPVPWSSGPGQTPVVRVQGGSGPAGAEEPGTPAGAQAGLHLPAQAETLLEMVASGHGRARVLGVLGAHGGAGASVLAAVLARAAVKGGVSTALVDLDPVSGGLDLLVALEHDPGLRWRDLDDGAGPFLPRLSLSLPDWRGVRVLSGDARGGRSPDDQVVAPALTALAQSHDLVVLDLPRAVLATGDRPVPLAGLRPEILLVTGCDVRSAAAAVTASRLVRRTGLTGHLVVRRGPTSPARASELAEQCGLPLTAVVGEERSLRAGLERGIAPGDTRGPLLTAARRLLEHLAVIK</sequence>
<reference evidence="2" key="1">
    <citation type="submission" date="2023-02" db="EMBL/GenBank/DDBJ databases">
        <title>Georgenia sp.10Sc9-8, isolated from a soil sample collected from the Taklamakan desert.</title>
        <authorList>
            <person name="Liu S."/>
        </authorList>
    </citation>
    <scope>NUCLEOTIDE SEQUENCE</scope>
    <source>
        <strain evidence="2">10Sc9-8</strain>
    </source>
</reference>
<dbReference type="InterPro" id="IPR022521">
    <property type="entry name" value="Rv3660c"/>
</dbReference>
<feature type="compositionally biased region" description="Low complexity" evidence="1">
    <location>
        <begin position="47"/>
        <end position="57"/>
    </location>
</feature>
<evidence type="ECO:0000313" key="2">
    <source>
        <dbReference type="EMBL" id="MDD9208037.1"/>
    </source>
</evidence>